<organism evidence="2 3">
    <name type="scientific">Vibrio genomosp. F10 str. ZF-129</name>
    <dbReference type="NCBI Taxonomy" id="1187848"/>
    <lineage>
        <taxon>Bacteria</taxon>
        <taxon>Pseudomonadati</taxon>
        <taxon>Pseudomonadota</taxon>
        <taxon>Gammaproteobacteria</taxon>
        <taxon>Vibrionales</taxon>
        <taxon>Vibrionaceae</taxon>
        <taxon>Vibrio</taxon>
    </lineage>
</organism>
<dbReference type="Proteomes" id="UP000094741">
    <property type="component" value="Unassembled WGS sequence"/>
</dbReference>
<feature type="region of interest" description="Disordered" evidence="1">
    <location>
        <begin position="129"/>
        <end position="177"/>
    </location>
</feature>
<comment type="caution">
    <text evidence="2">The sequence shown here is derived from an EMBL/GenBank/DDBJ whole genome shotgun (WGS) entry which is preliminary data.</text>
</comment>
<evidence type="ECO:0000313" key="2">
    <source>
        <dbReference type="EMBL" id="OEE35716.1"/>
    </source>
</evidence>
<reference evidence="2 3" key="1">
    <citation type="journal article" date="2012" name="Science">
        <title>Ecological populations of bacteria act as socially cohesive units of antibiotic production and resistance.</title>
        <authorList>
            <person name="Cordero O.X."/>
            <person name="Wildschutte H."/>
            <person name="Kirkup B."/>
            <person name="Proehl S."/>
            <person name="Ngo L."/>
            <person name="Hussain F."/>
            <person name="Le Roux F."/>
            <person name="Mincer T."/>
            <person name="Polz M.F."/>
        </authorList>
    </citation>
    <scope>NUCLEOTIDE SEQUENCE [LARGE SCALE GENOMIC DNA]</scope>
    <source>
        <strain evidence="2 3">ZF-129</strain>
    </source>
</reference>
<protein>
    <submittedName>
        <fullName evidence="2">Uncharacterized protein</fullName>
    </submittedName>
</protein>
<name>A0A1E5BH13_9VIBR</name>
<sequence length="406" mass="45829">MMMNRLNCLLVIGALIGLTGCVTTEEQIDTYQVERGSLKLQTKLFSEKYGIDTIAYHRAISPGDDYTIIYPKDIVSPEFDLQLALQQMYDGSPYIPVLDNNVLRVYPMTTKHTPLAGNHNTQLTVNTSKTRKVDAAPVKSSNLEGTELSRSARNTKVGNQKPTDFEKSNAEVSQHDVSNSKIEYKADTKIAKKGKAQDEAPYSESEKVSSSKPPMKVYTVYSGQSYRDTLANWLKEYEIDNVLFATGPLLGDRLKRPEMQNLQYKASNETDIFNLLNQQLTKEDPSFSFKVRISEYKDSKIAIVHQFSSANVSIFELEQGSLKSNAFRMAKKFDYEILDDDSEFRSWNIDNDPQVQSSTLTVVPDNVRLAYGVLFNKYNAKALLLDSSNTAFFVPRSQYKVNTNAK</sequence>
<evidence type="ECO:0000256" key="1">
    <source>
        <dbReference type="SAM" id="MobiDB-lite"/>
    </source>
</evidence>
<proteinExistence type="predicted"/>
<gene>
    <name evidence="2" type="ORF">A1QO_05460</name>
</gene>
<dbReference type="STRING" id="1187848.A1QO_05460"/>
<evidence type="ECO:0000313" key="3">
    <source>
        <dbReference type="Proteomes" id="UP000094741"/>
    </source>
</evidence>
<feature type="region of interest" description="Disordered" evidence="1">
    <location>
        <begin position="192"/>
        <end position="211"/>
    </location>
</feature>
<dbReference type="RefSeq" id="WP_017040951.1">
    <property type="nucleotide sequence ID" value="NZ_AJYQ02000069.1"/>
</dbReference>
<dbReference type="EMBL" id="AJYQ02000069">
    <property type="protein sequence ID" value="OEE35716.1"/>
    <property type="molecule type" value="Genomic_DNA"/>
</dbReference>
<dbReference type="AlphaFoldDB" id="A0A1E5BH13"/>
<feature type="compositionally biased region" description="Basic and acidic residues" evidence="1">
    <location>
        <begin position="192"/>
        <end position="209"/>
    </location>
</feature>
<dbReference type="PROSITE" id="PS51257">
    <property type="entry name" value="PROKAR_LIPOPROTEIN"/>
    <property type="match status" value="1"/>
</dbReference>
<feature type="compositionally biased region" description="Polar residues" evidence="1">
    <location>
        <begin position="139"/>
        <end position="162"/>
    </location>
</feature>
<accession>A0A1E5BH13</accession>